<dbReference type="Pfam" id="PF05175">
    <property type="entry name" value="MTS"/>
    <property type="match status" value="1"/>
</dbReference>
<dbReference type="Gene3D" id="3.40.50.150">
    <property type="entry name" value="Vaccinia Virus protein VP39"/>
    <property type="match status" value="1"/>
</dbReference>
<dbReference type="Proteomes" id="UP000683139">
    <property type="component" value="Unassembled WGS sequence"/>
</dbReference>
<evidence type="ECO:0000313" key="2">
    <source>
        <dbReference type="EMBL" id="GIP19586.1"/>
    </source>
</evidence>
<name>A0A919YYQ2_9BACL</name>
<dbReference type="InterPro" id="IPR007848">
    <property type="entry name" value="Small_mtfrase_dom"/>
</dbReference>
<feature type="domain" description="Methyltransferase small" evidence="1">
    <location>
        <begin position="39"/>
        <end position="177"/>
    </location>
</feature>
<protein>
    <recommendedName>
        <fullName evidence="1">Methyltransferase small domain-containing protein</fullName>
    </recommendedName>
</protein>
<dbReference type="AlphaFoldDB" id="A0A919YYQ2"/>
<accession>A0A919YYQ2</accession>
<keyword evidence="3" id="KW-1185">Reference proteome</keyword>
<evidence type="ECO:0000313" key="3">
    <source>
        <dbReference type="Proteomes" id="UP000683139"/>
    </source>
</evidence>
<evidence type="ECO:0000259" key="1">
    <source>
        <dbReference type="Pfam" id="PF05175"/>
    </source>
</evidence>
<dbReference type="GO" id="GO:0008168">
    <property type="term" value="F:methyltransferase activity"/>
    <property type="evidence" value="ECO:0007669"/>
    <property type="project" value="InterPro"/>
</dbReference>
<sequence length="241" mass="27228">MSEQKEVALLEGERIDDLLTDSGLKIIQSREVFSFSLDAVLLARFAKLPKRGRIADFCTGNGVIALLCSDKTEAQIDAIEIQPRLAEMARRNVTMNDLQHRIEVIEEDLRSYALHAGNGIYHAITVNPPYMRPAAGDKNDNEHYAIARHELYCTIEDIAKATCKLLRPGGKLFMVHRPSRLADIIQSLRNWKIEPKVIQFVHPNQHGEANMVLIEAIRDGRPDLRVLPPQIVYNEAGEQMI</sequence>
<dbReference type="CDD" id="cd02440">
    <property type="entry name" value="AdoMet_MTases"/>
    <property type="match status" value="1"/>
</dbReference>
<dbReference type="PANTHER" id="PTHR47739">
    <property type="entry name" value="TRNA1(VAL) (ADENINE(37)-N6)-METHYLTRANSFERASE"/>
    <property type="match status" value="1"/>
</dbReference>
<reference evidence="2" key="1">
    <citation type="submission" date="2021-03" db="EMBL/GenBank/DDBJ databases">
        <title>Antimicrobial resistance genes in bacteria isolated from Japanese honey, and their potential for conferring macrolide and lincosamide resistance in the American foulbrood pathogen Paenibacillus larvae.</title>
        <authorList>
            <person name="Okamoto M."/>
            <person name="Kumagai M."/>
            <person name="Kanamori H."/>
            <person name="Takamatsu D."/>
        </authorList>
    </citation>
    <scope>NUCLEOTIDE SEQUENCE</scope>
    <source>
        <strain evidence="2">J40TS1</strain>
    </source>
</reference>
<proteinExistence type="predicted"/>
<dbReference type="InterPro" id="IPR050210">
    <property type="entry name" value="tRNA_Adenine-N(6)_MTase"/>
</dbReference>
<gene>
    <name evidence="2" type="ORF">J40TS1_52280</name>
</gene>
<organism evidence="2 3">
    <name type="scientific">Paenibacillus montaniterrae</name>
    <dbReference type="NCBI Taxonomy" id="429341"/>
    <lineage>
        <taxon>Bacteria</taxon>
        <taxon>Bacillati</taxon>
        <taxon>Bacillota</taxon>
        <taxon>Bacilli</taxon>
        <taxon>Bacillales</taxon>
        <taxon>Paenibacillaceae</taxon>
        <taxon>Paenibacillus</taxon>
    </lineage>
</organism>
<dbReference type="InterPro" id="IPR029063">
    <property type="entry name" value="SAM-dependent_MTases_sf"/>
</dbReference>
<comment type="caution">
    <text evidence="2">The sequence shown here is derived from an EMBL/GenBank/DDBJ whole genome shotgun (WGS) entry which is preliminary data.</text>
</comment>
<dbReference type="SUPFAM" id="SSF53335">
    <property type="entry name" value="S-adenosyl-L-methionine-dependent methyltransferases"/>
    <property type="match status" value="1"/>
</dbReference>
<dbReference type="PANTHER" id="PTHR47739:SF1">
    <property type="entry name" value="TRNA1(VAL) (ADENINE(37)-N6)-METHYLTRANSFERASE"/>
    <property type="match status" value="1"/>
</dbReference>
<dbReference type="EMBL" id="BOSE01000017">
    <property type="protein sequence ID" value="GIP19586.1"/>
    <property type="molecule type" value="Genomic_DNA"/>
</dbReference>